<dbReference type="Proteomes" id="UP000660861">
    <property type="component" value="Unassembled WGS sequence"/>
</dbReference>
<dbReference type="InterPro" id="IPR011611">
    <property type="entry name" value="PfkB_dom"/>
</dbReference>
<dbReference type="InterPro" id="IPR002173">
    <property type="entry name" value="Carboh/pur_kinase_PfkB_CS"/>
</dbReference>
<keyword evidence="1" id="KW-0808">Transferase</keyword>
<protein>
    <submittedName>
        <fullName evidence="4">Carbohydrate kinase family protein</fullName>
    </submittedName>
</protein>
<dbReference type="InterPro" id="IPR029056">
    <property type="entry name" value="Ribokinase-like"/>
</dbReference>
<gene>
    <name evidence="4" type="ORF">H8709_06120</name>
</gene>
<keyword evidence="5" id="KW-1185">Reference proteome</keyword>
<dbReference type="SUPFAM" id="SSF53613">
    <property type="entry name" value="Ribokinase-like"/>
    <property type="match status" value="1"/>
</dbReference>
<evidence type="ECO:0000256" key="1">
    <source>
        <dbReference type="ARBA" id="ARBA00022679"/>
    </source>
</evidence>
<dbReference type="Pfam" id="PF00294">
    <property type="entry name" value="PfkB"/>
    <property type="match status" value="1"/>
</dbReference>
<dbReference type="PANTHER" id="PTHR10584:SF166">
    <property type="entry name" value="RIBOKINASE"/>
    <property type="match status" value="1"/>
</dbReference>
<comment type="caution">
    <text evidence="4">The sequence shown here is derived from an EMBL/GenBank/DDBJ whole genome shotgun (WGS) entry which is preliminary data.</text>
</comment>
<dbReference type="CDD" id="cd01166">
    <property type="entry name" value="KdgK"/>
    <property type="match status" value="1"/>
</dbReference>
<dbReference type="Gene3D" id="3.40.1190.20">
    <property type="match status" value="1"/>
</dbReference>
<proteinExistence type="predicted"/>
<dbReference type="PROSITE" id="PS00583">
    <property type="entry name" value="PFKB_KINASES_1"/>
    <property type="match status" value="1"/>
</dbReference>
<dbReference type="GO" id="GO:0005829">
    <property type="term" value="C:cytosol"/>
    <property type="evidence" value="ECO:0007669"/>
    <property type="project" value="TreeGrafter"/>
</dbReference>
<dbReference type="PANTHER" id="PTHR10584">
    <property type="entry name" value="SUGAR KINASE"/>
    <property type="match status" value="1"/>
</dbReference>
<feature type="domain" description="Carbohydrate kinase PfkB" evidence="3">
    <location>
        <begin position="22"/>
        <end position="299"/>
    </location>
</feature>
<name>A0A926I6T9_9FIRM</name>
<keyword evidence="2 4" id="KW-0418">Kinase</keyword>
<reference evidence="4" key="1">
    <citation type="submission" date="2020-08" db="EMBL/GenBank/DDBJ databases">
        <title>Genome public.</title>
        <authorList>
            <person name="Liu C."/>
            <person name="Sun Q."/>
        </authorList>
    </citation>
    <scope>NUCLEOTIDE SEQUENCE</scope>
    <source>
        <strain evidence="4">NSJ-54</strain>
    </source>
</reference>
<evidence type="ECO:0000313" key="5">
    <source>
        <dbReference type="Proteomes" id="UP000660861"/>
    </source>
</evidence>
<organism evidence="4 5">
    <name type="scientific">Zongyangia hominis</name>
    <dbReference type="NCBI Taxonomy" id="2763677"/>
    <lineage>
        <taxon>Bacteria</taxon>
        <taxon>Bacillati</taxon>
        <taxon>Bacillota</taxon>
        <taxon>Clostridia</taxon>
        <taxon>Eubacteriales</taxon>
        <taxon>Oscillospiraceae</taxon>
        <taxon>Zongyangia</taxon>
    </lineage>
</organism>
<sequence length="327" mass="35660">MMPDILAIGMGMVDIAIKPIPANMFDYDVYLFDSATTTTGGDALNCAIDCSKLGVDTGCIFKTGKDIYGRLVRETSEKYGIDISRAKEDPEMPTTMAVLCIENSGERSGCAHTRGVNKNFTIDDIDLDYVKQAKIVHYGSAGLAPKLDGEGIGQVFKACKEAGVVTAMDVCVLNHDDVALDYVKYALPYTDYFLPSDNEAAEISGKQTCEEFEAFYKPFGIKNLIVKLGAKGVFVTDFKERRTIPTFHVDQVRDVTGCGDSFCAAFLSAISWGWSIWEAAVFGNAVGSMNCQAVGATLGVKSREETMAYIRAHIEDVPEDLRARFEA</sequence>
<dbReference type="RefSeq" id="WP_262397500.1">
    <property type="nucleotide sequence ID" value="NZ_JACRTC010000003.1"/>
</dbReference>
<dbReference type="AlphaFoldDB" id="A0A926I6T9"/>
<evidence type="ECO:0000313" key="4">
    <source>
        <dbReference type="EMBL" id="MBC8570404.1"/>
    </source>
</evidence>
<evidence type="ECO:0000259" key="3">
    <source>
        <dbReference type="Pfam" id="PF00294"/>
    </source>
</evidence>
<dbReference type="EMBL" id="JACRTC010000003">
    <property type="protein sequence ID" value="MBC8570404.1"/>
    <property type="molecule type" value="Genomic_DNA"/>
</dbReference>
<dbReference type="GO" id="GO:0016301">
    <property type="term" value="F:kinase activity"/>
    <property type="evidence" value="ECO:0007669"/>
    <property type="project" value="UniProtKB-KW"/>
</dbReference>
<accession>A0A926I6T9</accession>
<evidence type="ECO:0000256" key="2">
    <source>
        <dbReference type="ARBA" id="ARBA00022777"/>
    </source>
</evidence>